<accession>A0A0P9D9J8</accession>
<dbReference type="Proteomes" id="UP000050509">
    <property type="component" value="Unassembled WGS sequence"/>
</dbReference>
<evidence type="ECO:0000313" key="1">
    <source>
        <dbReference type="EMBL" id="KPV52187.1"/>
    </source>
</evidence>
<organism evidence="1 2">
    <name type="scientific">Kouleothrix aurantiaca</name>
    <dbReference type="NCBI Taxonomy" id="186479"/>
    <lineage>
        <taxon>Bacteria</taxon>
        <taxon>Bacillati</taxon>
        <taxon>Chloroflexota</taxon>
        <taxon>Chloroflexia</taxon>
        <taxon>Chloroflexales</taxon>
        <taxon>Roseiflexineae</taxon>
        <taxon>Roseiflexaceae</taxon>
        <taxon>Kouleothrix</taxon>
    </lineage>
</organism>
<name>A0A0P9D9J8_9CHLR</name>
<sequence length="103" mass="10955">MNDEGTVPLACTLAALPDDERAAHLALGRGLLGASAARELEDGYAWSFAAERYDALAAFIGRERLCCPFFQFALDLAPGGGAIELRIRGPAGVKEFLRAELMG</sequence>
<protein>
    <submittedName>
        <fullName evidence="1">Uncharacterized protein</fullName>
    </submittedName>
</protein>
<keyword evidence="2" id="KW-1185">Reference proteome</keyword>
<gene>
    <name evidence="1" type="ORF">SE17_16990</name>
</gene>
<comment type="caution">
    <text evidence="1">The sequence shown here is derived from an EMBL/GenBank/DDBJ whole genome shotgun (WGS) entry which is preliminary data.</text>
</comment>
<dbReference type="EMBL" id="LJCR01000632">
    <property type="protein sequence ID" value="KPV52187.1"/>
    <property type="molecule type" value="Genomic_DNA"/>
</dbReference>
<reference evidence="1 2" key="1">
    <citation type="submission" date="2015-09" db="EMBL/GenBank/DDBJ databases">
        <title>Draft genome sequence of Kouleothrix aurantiaca JCM 19913.</title>
        <authorList>
            <person name="Hemp J."/>
        </authorList>
    </citation>
    <scope>NUCLEOTIDE SEQUENCE [LARGE SCALE GENOMIC DNA]</scope>
    <source>
        <strain evidence="1 2">COM-B</strain>
    </source>
</reference>
<evidence type="ECO:0000313" key="2">
    <source>
        <dbReference type="Proteomes" id="UP000050509"/>
    </source>
</evidence>
<proteinExistence type="predicted"/>
<dbReference type="AlphaFoldDB" id="A0A0P9D9J8"/>